<evidence type="ECO:0000256" key="1">
    <source>
        <dbReference type="ARBA" id="ARBA00001933"/>
    </source>
</evidence>
<dbReference type="InterPro" id="IPR050106">
    <property type="entry name" value="HistidinolP_aminotransfase"/>
</dbReference>
<keyword evidence="5 7" id="KW-0663">Pyridoxal phosphate</keyword>
<evidence type="ECO:0000256" key="6">
    <source>
        <dbReference type="ARBA" id="ARBA00023102"/>
    </source>
</evidence>
<dbReference type="GO" id="GO:0004400">
    <property type="term" value="F:histidinol-phosphate transaminase activity"/>
    <property type="evidence" value="ECO:0007669"/>
    <property type="project" value="UniProtKB-UniRule"/>
</dbReference>
<comment type="similarity">
    <text evidence="7">Belongs to the class-II pyridoxal-phosphate-dependent aminotransferase family. Histidinol-phosphate aminotransferase subfamily.</text>
</comment>
<dbReference type="InterPro" id="IPR015424">
    <property type="entry name" value="PyrdxlP-dep_Trfase"/>
</dbReference>
<accession>A0A5S5CF36</accession>
<name>A0A5S5CF36_9BACL</name>
<comment type="caution">
    <text evidence="9">The sequence shown here is derived from an EMBL/GenBank/DDBJ whole genome shotgun (WGS) entry which is preliminary data.</text>
</comment>
<dbReference type="RefSeq" id="WP_148928243.1">
    <property type="nucleotide sequence ID" value="NZ_VNHS01000002.1"/>
</dbReference>
<dbReference type="EC" id="2.6.1.9" evidence="7"/>
<dbReference type="Pfam" id="PF00155">
    <property type="entry name" value="Aminotran_1_2"/>
    <property type="match status" value="1"/>
</dbReference>
<dbReference type="Gene3D" id="3.90.1150.10">
    <property type="entry name" value="Aspartate Aminotransferase, domain 1"/>
    <property type="match status" value="1"/>
</dbReference>
<reference evidence="9 10" key="1">
    <citation type="submission" date="2019-07" db="EMBL/GenBank/DDBJ databases">
        <title>Genomic Encyclopedia of Type Strains, Phase III (KMG-III): the genomes of soil and plant-associated and newly described type strains.</title>
        <authorList>
            <person name="Whitman W."/>
        </authorList>
    </citation>
    <scope>NUCLEOTIDE SEQUENCE [LARGE SCALE GENOMIC DNA]</scope>
    <source>
        <strain evidence="9 10">BL24</strain>
    </source>
</reference>
<feature type="modified residue" description="N6-(pyridoxal phosphate)lysine" evidence="7">
    <location>
        <position position="222"/>
    </location>
</feature>
<dbReference type="InterPro" id="IPR015421">
    <property type="entry name" value="PyrdxlP-dep_Trfase_major"/>
</dbReference>
<gene>
    <name evidence="7" type="primary">hisC</name>
    <name evidence="9" type="ORF">BCM02_102313</name>
</gene>
<keyword evidence="4 7" id="KW-0808">Transferase</keyword>
<dbReference type="AlphaFoldDB" id="A0A5S5CF36"/>
<evidence type="ECO:0000259" key="8">
    <source>
        <dbReference type="Pfam" id="PF00155"/>
    </source>
</evidence>
<dbReference type="InterPro" id="IPR004839">
    <property type="entry name" value="Aminotransferase_I/II_large"/>
</dbReference>
<evidence type="ECO:0000256" key="5">
    <source>
        <dbReference type="ARBA" id="ARBA00022898"/>
    </source>
</evidence>
<evidence type="ECO:0000256" key="4">
    <source>
        <dbReference type="ARBA" id="ARBA00022679"/>
    </source>
</evidence>
<sequence>MQPKNSIVHLPVYQPGKPLEEVKRELGLTEVVKLASNENPFGCSEAAKAAIVAEVANASIYPDSFSTALTEAVADYLNVDRKQIIFGAGSDEVILMLARAFFVPGDETIMADETFPQYKHNAEIEGAVCVEVPLKEGKHDLPAMLAKVNERTKIIWICNPNNPTGTIVGKDELDAFLSQVPDSVIVVLDEAYIEYVTDSSFPNSLDYLKTYKNVILLRTFSKIYGLASLRIGYGVGHADVIGLVNQVREPFNTTRFAQAAALAAVRDTAFVESCRDRNADGLSYLTGEFERLGLPYFEPHGNFVMFDAKLPSAQVFDGLLKRGIISRARWSHYPTYIRITVGSREQNEKFIAALEQVLQEAAVHG</sequence>
<evidence type="ECO:0000256" key="3">
    <source>
        <dbReference type="ARBA" id="ARBA00022576"/>
    </source>
</evidence>
<evidence type="ECO:0000313" key="10">
    <source>
        <dbReference type="Proteomes" id="UP000323257"/>
    </source>
</evidence>
<organism evidence="9 10">
    <name type="scientific">Paenibacillus methanolicus</name>
    <dbReference type="NCBI Taxonomy" id="582686"/>
    <lineage>
        <taxon>Bacteria</taxon>
        <taxon>Bacillati</taxon>
        <taxon>Bacillota</taxon>
        <taxon>Bacilli</taxon>
        <taxon>Bacillales</taxon>
        <taxon>Paenibacillaceae</taxon>
        <taxon>Paenibacillus</taxon>
    </lineage>
</organism>
<comment type="subunit">
    <text evidence="2 7">Homodimer.</text>
</comment>
<comment type="pathway">
    <text evidence="7">Amino-acid biosynthesis; L-histidine biosynthesis; L-histidine from 5-phospho-alpha-D-ribose 1-diphosphate: step 7/9.</text>
</comment>
<dbReference type="InterPro" id="IPR015422">
    <property type="entry name" value="PyrdxlP-dep_Trfase_small"/>
</dbReference>
<keyword evidence="10" id="KW-1185">Reference proteome</keyword>
<dbReference type="EMBL" id="VNHS01000002">
    <property type="protein sequence ID" value="TYP77749.1"/>
    <property type="molecule type" value="Genomic_DNA"/>
</dbReference>
<dbReference type="UniPathway" id="UPA00031">
    <property type="reaction ID" value="UER00012"/>
</dbReference>
<comment type="cofactor">
    <cofactor evidence="1 7">
        <name>pyridoxal 5'-phosphate</name>
        <dbReference type="ChEBI" id="CHEBI:597326"/>
    </cofactor>
</comment>
<protein>
    <recommendedName>
        <fullName evidence="7">Histidinol-phosphate aminotransferase</fullName>
        <ecNumber evidence="7">2.6.1.9</ecNumber>
    </recommendedName>
    <alternativeName>
        <fullName evidence="7">Imidazole acetol-phosphate transaminase</fullName>
    </alternativeName>
</protein>
<dbReference type="Proteomes" id="UP000323257">
    <property type="component" value="Unassembled WGS sequence"/>
</dbReference>
<dbReference type="NCBIfam" id="TIGR01141">
    <property type="entry name" value="hisC"/>
    <property type="match status" value="1"/>
</dbReference>
<dbReference type="Gene3D" id="3.40.640.10">
    <property type="entry name" value="Type I PLP-dependent aspartate aminotransferase-like (Major domain)"/>
    <property type="match status" value="1"/>
</dbReference>
<keyword evidence="6 7" id="KW-0368">Histidine biosynthesis</keyword>
<evidence type="ECO:0000313" key="9">
    <source>
        <dbReference type="EMBL" id="TYP77749.1"/>
    </source>
</evidence>
<dbReference type="InterPro" id="IPR005861">
    <property type="entry name" value="HisP_aminotrans"/>
</dbReference>
<evidence type="ECO:0000256" key="7">
    <source>
        <dbReference type="HAMAP-Rule" id="MF_01023"/>
    </source>
</evidence>
<dbReference type="SUPFAM" id="SSF53383">
    <property type="entry name" value="PLP-dependent transferases"/>
    <property type="match status" value="1"/>
</dbReference>
<evidence type="ECO:0000256" key="2">
    <source>
        <dbReference type="ARBA" id="ARBA00011738"/>
    </source>
</evidence>
<dbReference type="HAMAP" id="MF_01023">
    <property type="entry name" value="HisC_aminotrans_2"/>
    <property type="match status" value="1"/>
</dbReference>
<dbReference type="PANTHER" id="PTHR43643">
    <property type="entry name" value="HISTIDINOL-PHOSPHATE AMINOTRANSFERASE 2"/>
    <property type="match status" value="1"/>
</dbReference>
<dbReference type="CDD" id="cd00609">
    <property type="entry name" value="AAT_like"/>
    <property type="match status" value="1"/>
</dbReference>
<feature type="domain" description="Aminotransferase class I/classII large" evidence="8">
    <location>
        <begin position="30"/>
        <end position="354"/>
    </location>
</feature>
<dbReference type="PANTHER" id="PTHR43643:SF3">
    <property type="entry name" value="HISTIDINOL-PHOSPHATE AMINOTRANSFERASE"/>
    <property type="match status" value="1"/>
</dbReference>
<dbReference type="OrthoDB" id="9813612at2"/>
<proteinExistence type="inferred from homology"/>
<dbReference type="GO" id="GO:0030170">
    <property type="term" value="F:pyridoxal phosphate binding"/>
    <property type="evidence" value="ECO:0007669"/>
    <property type="project" value="InterPro"/>
</dbReference>
<keyword evidence="7" id="KW-0028">Amino-acid biosynthesis</keyword>
<comment type="catalytic activity">
    <reaction evidence="7">
        <text>L-histidinol phosphate + 2-oxoglutarate = 3-(imidazol-4-yl)-2-oxopropyl phosphate + L-glutamate</text>
        <dbReference type="Rhea" id="RHEA:23744"/>
        <dbReference type="ChEBI" id="CHEBI:16810"/>
        <dbReference type="ChEBI" id="CHEBI:29985"/>
        <dbReference type="ChEBI" id="CHEBI:57766"/>
        <dbReference type="ChEBI" id="CHEBI:57980"/>
        <dbReference type="EC" id="2.6.1.9"/>
    </reaction>
</comment>
<keyword evidence="3 7" id="KW-0032">Aminotransferase</keyword>
<dbReference type="GO" id="GO:0000105">
    <property type="term" value="P:L-histidine biosynthetic process"/>
    <property type="evidence" value="ECO:0007669"/>
    <property type="project" value="UniProtKB-UniRule"/>
</dbReference>